<protein>
    <submittedName>
        <fullName evidence="1">Uncharacterized protein</fullName>
    </submittedName>
</protein>
<proteinExistence type="predicted"/>
<evidence type="ECO:0000313" key="2">
    <source>
        <dbReference type="Proteomes" id="UP000236291"/>
    </source>
</evidence>
<reference evidence="1 2" key="1">
    <citation type="journal article" date="2014" name="Am. J. Bot.">
        <title>Genome assembly and annotation for red clover (Trifolium pratense; Fabaceae).</title>
        <authorList>
            <person name="Istvanek J."/>
            <person name="Jaros M."/>
            <person name="Krenek A."/>
            <person name="Repkova J."/>
        </authorList>
    </citation>
    <scope>NUCLEOTIDE SEQUENCE [LARGE SCALE GENOMIC DNA]</scope>
    <source>
        <strain evidence="2">cv. Tatra</strain>
        <tissue evidence="1">Young leaves</tissue>
    </source>
</reference>
<dbReference type="Proteomes" id="UP000236291">
    <property type="component" value="Unassembled WGS sequence"/>
</dbReference>
<dbReference type="AlphaFoldDB" id="A0A2K3KMM0"/>
<gene>
    <name evidence="1" type="ORF">L195_g063573</name>
</gene>
<accession>A0A2K3KMM0</accession>
<sequence length="60" mass="6490">MEDVSGSRGVVVSCVGSSLWDGAREIARWRAARVLVVARDSEHSGWCWRVGGRLVQGACC</sequence>
<name>A0A2K3KMM0_TRIPR</name>
<evidence type="ECO:0000313" key="1">
    <source>
        <dbReference type="EMBL" id="PNX67558.1"/>
    </source>
</evidence>
<organism evidence="1 2">
    <name type="scientific">Trifolium pratense</name>
    <name type="common">Red clover</name>
    <dbReference type="NCBI Taxonomy" id="57577"/>
    <lineage>
        <taxon>Eukaryota</taxon>
        <taxon>Viridiplantae</taxon>
        <taxon>Streptophyta</taxon>
        <taxon>Embryophyta</taxon>
        <taxon>Tracheophyta</taxon>
        <taxon>Spermatophyta</taxon>
        <taxon>Magnoliopsida</taxon>
        <taxon>eudicotyledons</taxon>
        <taxon>Gunneridae</taxon>
        <taxon>Pentapetalae</taxon>
        <taxon>rosids</taxon>
        <taxon>fabids</taxon>
        <taxon>Fabales</taxon>
        <taxon>Fabaceae</taxon>
        <taxon>Papilionoideae</taxon>
        <taxon>50 kb inversion clade</taxon>
        <taxon>NPAAA clade</taxon>
        <taxon>Hologalegina</taxon>
        <taxon>IRL clade</taxon>
        <taxon>Trifolieae</taxon>
        <taxon>Trifolium</taxon>
    </lineage>
</organism>
<comment type="caution">
    <text evidence="1">The sequence shown here is derived from an EMBL/GenBank/DDBJ whole genome shotgun (WGS) entry which is preliminary data.</text>
</comment>
<reference evidence="1 2" key="2">
    <citation type="journal article" date="2017" name="Front. Plant Sci.">
        <title>Gene Classification and Mining of Molecular Markers Useful in Red Clover (Trifolium pratense) Breeding.</title>
        <authorList>
            <person name="Istvanek J."/>
            <person name="Dluhosova J."/>
            <person name="Dluhos P."/>
            <person name="Patkova L."/>
            <person name="Nedelnik J."/>
            <person name="Repkova J."/>
        </authorList>
    </citation>
    <scope>NUCLEOTIDE SEQUENCE [LARGE SCALE GENOMIC DNA]</scope>
    <source>
        <strain evidence="2">cv. Tatra</strain>
        <tissue evidence="1">Young leaves</tissue>
    </source>
</reference>
<dbReference type="EMBL" id="ASHM01211652">
    <property type="protein sequence ID" value="PNX67558.1"/>
    <property type="molecule type" value="Genomic_DNA"/>
</dbReference>